<evidence type="ECO:0000256" key="4">
    <source>
        <dbReference type="ARBA" id="ARBA00022967"/>
    </source>
</evidence>
<dbReference type="RefSeq" id="WP_060765948.1">
    <property type="nucleotide sequence ID" value="NZ_LCYC01000031.1"/>
</dbReference>
<dbReference type="PANTHER" id="PTHR42794:SF1">
    <property type="entry name" value="HEMIN IMPORT ATP-BINDING PROTEIN HMUV"/>
    <property type="match status" value="1"/>
</dbReference>
<dbReference type="GO" id="GO:0005524">
    <property type="term" value="F:ATP binding"/>
    <property type="evidence" value="ECO:0007669"/>
    <property type="project" value="UniProtKB-KW"/>
</dbReference>
<dbReference type="GO" id="GO:0016887">
    <property type="term" value="F:ATP hydrolysis activity"/>
    <property type="evidence" value="ECO:0007669"/>
    <property type="project" value="InterPro"/>
</dbReference>
<dbReference type="Gene3D" id="3.40.50.300">
    <property type="entry name" value="P-loop containing nucleotide triphosphate hydrolases"/>
    <property type="match status" value="1"/>
</dbReference>
<gene>
    <name evidence="7" type="primary">hmuV_1</name>
    <name evidence="7" type="ORF">PFL603g_02421</name>
</gene>
<dbReference type="InterPro" id="IPR017871">
    <property type="entry name" value="ABC_transporter-like_CS"/>
</dbReference>
<dbReference type="SUPFAM" id="SSF52540">
    <property type="entry name" value="P-loop containing nucleoside triphosphate hydrolases"/>
    <property type="match status" value="1"/>
</dbReference>
<keyword evidence="4" id="KW-1278">Translocase</keyword>
<accession>A0A120G101</accession>
<reference evidence="7 8" key="1">
    <citation type="submission" date="2015-05" db="EMBL/GenBank/DDBJ databases">
        <title>A genomic and transcriptomic approach to investigate the blue pigment phenotype in Pseudomonas fluorescens.</title>
        <authorList>
            <person name="Andreani N.A."/>
            <person name="Cardazzo B."/>
        </authorList>
    </citation>
    <scope>NUCLEOTIDE SEQUENCE [LARGE SCALE GENOMIC DNA]</scope>
    <source>
        <strain evidence="7 8">Ps_40</strain>
    </source>
</reference>
<evidence type="ECO:0000313" key="8">
    <source>
        <dbReference type="Proteomes" id="UP000063434"/>
    </source>
</evidence>
<dbReference type="EMBL" id="LCYC01000031">
    <property type="protein sequence ID" value="KWV77039.1"/>
    <property type="molecule type" value="Genomic_DNA"/>
</dbReference>
<evidence type="ECO:0000256" key="3">
    <source>
        <dbReference type="ARBA" id="ARBA00022840"/>
    </source>
</evidence>
<dbReference type="InterPro" id="IPR027417">
    <property type="entry name" value="P-loop_NTPase"/>
</dbReference>
<keyword evidence="3 7" id="KW-0067">ATP-binding</keyword>
<protein>
    <submittedName>
        <fullName evidence="7">Hemin import ATP-binding protein HmuV</fullName>
        <ecNumber evidence="7">3.6.3.-</ecNumber>
    </submittedName>
</protein>
<feature type="domain" description="ABC transporter" evidence="6">
    <location>
        <begin position="4"/>
        <end position="240"/>
    </location>
</feature>
<dbReference type="InterPro" id="IPR003593">
    <property type="entry name" value="AAA+_ATPase"/>
</dbReference>
<dbReference type="CDD" id="cd03214">
    <property type="entry name" value="ABC_Iron-Siderophores_B12_Hemin"/>
    <property type="match status" value="1"/>
</dbReference>
<dbReference type="InterPro" id="IPR003439">
    <property type="entry name" value="ABC_transporter-like_ATP-bd"/>
</dbReference>
<comment type="caution">
    <text evidence="7">The sequence shown here is derived from an EMBL/GenBank/DDBJ whole genome shotgun (WGS) entry which is preliminary data.</text>
</comment>
<dbReference type="Proteomes" id="UP000063434">
    <property type="component" value="Unassembled WGS sequence"/>
</dbReference>
<organism evidence="7 8">
    <name type="scientific">Pseudomonas fluorescens</name>
    <dbReference type="NCBI Taxonomy" id="294"/>
    <lineage>
        <taxon>Bacteria</taxon>
        <taxon>Pseudomonadati</taxon>
        <taxon>Pseudomonadota</taxon>
        <taxon>Gammaproteobacteria</taxon>
        <taxon>Pseudomonadales</taxon>
        <taxon>Pseudomonadaceae</taxon>
        <taxon>Pseudomonas</taxon>
    </lineage>
</organism>
<dbReference type="PROSITE" id="PS50893">
    <property type="entry name" value="ABC_TRANSPORTER_2"/>
    <property type="match status" value="1"/>
</dbReference>
<dbReference type="PATRIC" id="fig|294.195.peg.2577"/>
<evidence type="ECO:0000256" key="1">
    <source>
        <dbReference type="ARBA" id="ARBA00022448"/>
    </source>
</evidence>
<name>A0A120G101_PSEFL</name>
<keyword evidence="2" id="KW-0547">Nucleotide-binding</keyword>
<dbReference type="EC" id="3.6.3.-" evidence="7"/>
<evidence type="ECO:0000256" key="2">
    <source>
        <dbReference type="ARBA" id="ARBA00022741"/>
    </source>
</evidence>
<evidence type="ECO:0000313" key="7">
    <source>
        <dbReference type="EMBL" id="KWV77039.1"/>
    </source>
</evidence>
<dbReference type="PROSITE" id="PS00211">
    <property type="entry name" value="ABC_TRANSPORTER_1"/>
    <property type="match status" value="1"/>
</dbReference>
<sequence length="259" mass="27863">MSALRVSQLDVAYKGRQVLHGINLPDIHPGQVVALVGPNGAGKSTLLRALAGLLKARGEVRLGTLDLLNCDRRERAAVLGFMPQTLPEGIELSVLETLLGALRGADTLGLRGNSQALQAKAFAVLEQLGILPMALKSLDSLSGGQKQMVSLAQAVIREPRLLLLDEPTSALDLRYQNDVMGTVRQLADQGRIVVVVLHDLGLAARWADCIMVLQQGRLHTAGTPEQTLTPSMLKQVYGVQARVEHCRQGRVQIHVDASC</sequence>
<keyword evidence="7" id="KW-0378">Hydrolase</keyword>
<dbReference type="Pfam" id="PF00005">
    <property type="entry name" value="ABC_tran"/>
    <property type="match status" value="1"/>
</dbReference>
<proteinExistence type="predicted"/>
<dbReference type="AlphaFoldDB" id="A0A120G101"/>
<evidence type="ECO:0000259" key="6">
    <source>
        <dbReference type="PROSITE" id="PS50893"/>
    </source>
</evidence>
<comment type="function">
    <text evidence="5">Part of the ABC transporter complex HmuTUV involved in hemin import. Responsible for energy coupling to the transport system.</text>
</comment>
<evidence type="ECO:0000256" key="5">
    <source>
        <dbReference type="ARBA" id="ARBA00037066"/>
    </source>
</evidence>
<dbReference type="PANTHER" id="PTHR42794">
    <property type="entry name" value="HEMIN IMPORT ATP-BINDING PROTEIN HMUV"/>
    <property type="match status" value="1"/>
</dbReference>
<keyword evidence="1" id="KW-0813">Transport</keyword>
<dbReference type="SMART" id="SM00382">
    <property type="entry name" value="AAA"/>
    <property type="match status" value="1"/>
</dbReference>